<dbReference type="OrthoDB" id="128043at2"/>
<gene>
    <name evidence="2" type="ORF">EV139_0303</name>
</gene>
<evidence type="ECO:0000313" key="3">
    <source>
        <dbReference type="Proteomes" id="UP000291832"/>
    </source>
</evidence>
<dbReference type="EMBL" id="SHKI01000002">
    <property type="protein sequence ID" value="RZT68577.1"/>
    <property type="molecule type" value="Genomic_DNA"/>
</dbReference>
<dbReference type="Proteomes" id="UP000291832">
    <property type="component" value="Unassembled WGS sequence"/>
</dbReference>
<comment type="caution">
    <text evidence="2">The sequence shown here is derived from an EMBL/GenBank/DDBJ whole genome shotgun (WGS) entry which is preliminary data.</text>
</comment>
<evidence type="ECO:0000313" key="2">
    <source>
        <dbReference type="EMBL" id="RZT68577.1"/>
    </source>
</evidence>
<evidence type="ECO:0000256" key="1">
    <source>
        <dbReference type="SAM" id="MobiDB-lite"/>
    </source>
</evidence>
<proteinExistence type="predicted"/>
<keyword evidence="3" id="KW-1185">Reference proteome</keyword>
<organism evidence="2 3">
    <name type="scientific">Leucobacter luti</name>
    <dbReference type="NCBI Taxonomy" id="340320"/>
    <lineage>
        <taxon>Bacteria</taxon>
        <taxon>Bacillati</taxon>
        <taxon>Actinomycetota</taxon>
        <taxon>Actinomycetes</taxon>
        <taxon>Micrococcales</taxon>
        <taxon>Microbacteriaceae</taxon>
        <taxon>Leucobacter</taxon>
    </lineage>
</organism>
<feature type="compositionally biased region" description="Polar residues" evidence="1">
    <location>
        <begin position="46"/>
        <end position="59"/>
    </location>
</feature>
<sequence length="328" mass="33905">MRAPLKLGLYGAGLAVVFGAAALTAHLVVPEQSVQDWISDPAPTHTGGTDMTSPISATSDAHDAATEAPGFGLTIAQDGFQLAHVTAPTEPGVAGTLSLSVTGPDGSPVTDFVVEHEQKLHLIVARGDGQRFRHAHPTMAADGTWSLPWEWDAAGSYRVYADFIPAATGEPLTLSTMVQVAGPFEPQPATLSSEATVDAYDVAVRGDLLAGTPTELTFTVTRGGAPVTGLEPYLGAFGHLVALRDGDLAYLHVHPHGAAPKPGDTSGPDIVFEVTAPTPGTYLLYLDFQAAGEVHTVPVVVEATGTADAASHAGSSTTHQEGQAREHD</sequence>
<evidence type="ECO:0008006" key="4">
    <source>
        <dbReference type="Google" id="ProtNLM"/>
    </source>
</evidence>
<accession>A0A4Q7U656</accession>
<feature type="region of interest" description="Disordered" evidence="1">
    <location>
        <begin position="308"/>
        <end position="328"/>
    </location>
</feature>
<protein>
    <recommendedName>
        <fullName evidence="4">Heavy-metal-associated domain-containing protein</fullName>
    </recommendedName>
</protein>
<dbReference type="RefSeq" id="WP_130452549.1">
    <property type="nucleotide sequence ID" value="NZ_QYAG01000004.1"/>
</dbReference>
<name>A0A4Q7U656_9MICO</name>
<feature type="region of interest" description="Disordered" evidence="1">
    <location>
        <begin position="38"/>
        <end position="63"/>
    </location>
</feature>
<reference evidence="2 3" key="1">
    <citation type="journal article" date="2015" name="Stand. Genomic Sci.">
        <title>Genomic Encyclopedia of Bacterial and Archaeal Type Strains, Phase III: the genomes of soil and plant-associated and newly described type strains.</title>
        <authorList>
            <person name="Whitman W.B."/>
            <person name="Woyke T."/>
            <person name="Klenk H.P."/>
            <person name="Zhou Y."/>
            <person name="Lilburn T.G."/>
            <person name="Beck B.J."/>
            <person name="De Vos P."/>
            <person name="Vandamme P."/>
            <person name="Eisen J.A."/>
            <person name="Garrity G."/>
            <person name="Hugenholtz P."/>
            <person name="Kyrpides N.C."/>
        </authorList>
    </citation>
    <scope>NUCLEOTIDE SEQUENCE [LARGE SCALE GENOMIC DNA]</scope>
    <source>
        <strain evidence="2 3">RF6</strain>
    </source>
</reference>
<dbReference type="AlphaFoldDB" id="A0A4Q7U656"/>